<gene>
    <name evidence="1" type="ORF">HMPREF0724_14494</name>
</gene>
<organism evidence="1 2">
    <name type="scientific">Prescottella equi ATCC 33707</name>
    <dbReference type="NCBI Taxonomy" id="525370"/>
    <lineage>
        <taxon>Bacteria</taxon>
        <taxon>Bacillati</taxon>
        <taxon>Actinomycetota</taxon>
        <taxon>Actinomycetes</taxon>
        <taxon>Mycobacteriales</taxon>
        <taxon>Nocardiaceae</taxon>
        <taxon>Prescottella</taxon>
    </lineage>
</organism>
<proteinExistence type="predicted"/>
<accession>E9T6T8</accession>
<dbReference type="HOGENOM" id="CLU_3257032_0_0_11"/>
<sequence length="42" mass="4456">MTFEPLLRGSSGASRVIAVRITLPVLSRESRTAQSLRAVGDG</sequence>
<evidence type="ECO:0000313" key="2">
    <source>
        <dbReference type="Proteomes" id="UP000004245"/>
    </source>
</evidence>
<keyword evidence="2" id="KW-1185">Reference proteome</keyword>
<dbReference type="EMBL" id="ADNW02000026">
    <property type="protein sequence ID" value="EGD21893.1"/>
    <property type="molecule type" value="Genomic_DNA"/>
</dbReference>
<protein>
    <submittedName>
        <fullName evidence="1">Uncharacterized protein</fullName>
    </submittedName>
</protein>
<comment type="caution">
    <text evidence="1">The sequence shown here is derived from an EMBL/GenBank/DDBJ whole genome shotgun (WGS) entry which is preliminary data.</text>
</comment>
<reference evidence="1" key="1">
    <citation type="submission" date="2011-01" db="EMBL/GenBank/DDBJ databases">
        <authorList>
            <person name="Muzny D."/>
            <person name="Qin X."/>
            <person name="Buhay C."/>
            <person name="Dugan-Rocha S."/>
            <person name="Ding Y."/>
            <person name="Chen G."/>
            <person name="Hawes A."/>
            <person name="Holder M."/>
            <person name="Jhangiani S."/>
            <person name="Johnson A."/>
            <person name="Khan Z."/>
            <person name="Li Z."/>
            <person name="Liu W."/>
            <person name="Liu X."/>
            <person name="Perez L."/>
            <person name="Shen H."/>
            <person name="Wang Q."/>
            <person name="Watt J."/>
            <person name="Xi L."/>
            <person name="Xin Y."/>
            <person name="Zhou J."/>
            <person name="Deng J."/>
            <person name="Jiang H."/>
            <person name="Liu Y."/>
            <person name="Qu J."/>
            <person name="Song X.-Z."/>
            <person name="Zhang L."/>
            <person name="Villasana D."/>
            <person name="Johnson A."/>
            <person name="Liu J."/>
            <person name="Liyanage D."/>
            <person name="Lorensuhewa L."/>
            <person name="Robinson T."/>
            <person name="Song A."/>
            <person name="Song B.-B."/>
            <person name="Dinh H."/>
            <person name="Thornton R."/>
            <person name="Coyle M."/>
            <person name="Francisco L."/>
            <person name="Jackson L."/>
            <person name="Javaid M."/>
            <person name="Korchina V."/>
            <person name="Kovar C."/>
            <person name="Mata R."/>
            <person name="Mathew T."/>
            <person name="Ngo R."/>
            <person name="Nguyen L."/>
            <person name="Nguyen N."/>
            <person name="Okwuonu G."/>
            <person name="Ongeri F."/>
            <person name="Pham C."/>
            <person name="Simmons D."/>
            <person name="Wilczek-Boney K."/>
            <person name="Hale W."/>
            <person name="Jakkamsetti A."/>
            <person name="Pham P."/>
            <person name="Ruth R."/>
            <person name="San Lucas F."/>
            <person name="Warren J."/>
            <person name="Zhang J."/>
            <person name="Zhao Z."/>
            <person name="Zhou C."/>
            <person name="Zhu D."/>
            <person name="Lee S."/>
            <person name="Bess C."/>
            <person name="Blankenburg K."/>
            <person name="Forbes L."/>
            <person name="Fu Q."/>
            <person name="Gubbala S."/>
            <person name="Hirani K."/>
            <person name="Jayaseelan J.C."/>
            <person name="Lara F."/>
            <person name="Munidasa M."/>
            <person name="Palculict T."/>
            <person name="Patil S."/>
            <person name="Pu L.-L."/>
            <person name="Saada N."/>
            <person name="Tang L."/>
            <person name="Weissenberger G."/>
            <person name="Zhu Y."/>
            <person name="Hemphill L."/>
            <person name="Shang Y."/>
            <person name="Youmans B."/>
            <person name="Ayvaz T."/>
            <person name="Ross M."/>
            <person name="Santibanez J."/>
            <person name="Aqrawi P."/>
            <person name="Gross S."/>
            <person name="Joshi V."/>
            <person name="Fowler G."/>
            <person name="Nazareth L."/>
            <person name="Reid J."/>
            <person name="Worley K."/>
            <person name="Petrosino J."/>
            <person name="Highlander S."/>
            <person name="Gibbs R."/>
        </authorList>
    </citation>
    <scope>NUCLEOTIDE SEQUENCE [LARGE SCALE GENOMIC DNA]</scope>
    <source>
        <strain evidence="1">ATCC 33707</strain>
    </source>
</reference>
<evidence type="ECO:0000313" key="1">
    <source>
        <dbReference type="EMBL" id="EGD21893.1"/>
    </source>
</evidence>
<dbReference type="AlphaFoldDB" id="E9T6T8"/>
<name>E9T6T8_RHOHA</name>
<dbReference type="Proteomes" id="UP000004245">
    <property type="component" value="Unassembled WGS sequence"/>
</dbReference>